<comment type="caution">
    <text evidence="5">The sequence shown here is derived from an EMBL/GenBank/DDBJ whole genome shotgun (WGS) entry which is preliminary data.</text>
</comment>
<evidence type="ECO:0000313" key="5">
    <source>
        <dbReference type="EMBL" id="CAF1089573.1"/>
    </source>
</evidence>
<dbReference type="OrthoDB" id="10029846at2759"/>
<keyword evidence="6" id="KW-1185">Reference proteome</keyword>
<dbReference type="Gene3D" id="2.20.25.240">
    <property type="match status" value="1"/>
</dbReference>
<evidence type="ECO:0000256" key="1">
    <source>
        <dbReference type="ARBA" id="ARBA00022723"/>
    </source>
</evidence>
<sequence length="155" mass="17842">MDELINCIEKLDLCKSQRGGNILIYRNYEHKLDYVAKTTNKHSWRCNSNSDCKARVYTIGLNPPVTEGDVWHEHPAKPAKIEIRKAFSDIKSNNSSEARSAIQKAQVSLSIEAQVMLPTYDALRQRLQSKVDPYSKYPKINKKEDLLIPDEFKFT</sequence>
<evidence type="ECO:0000313" key="6">
    <source>
        <dbReference type="Proteomes" id="UP000663879"/>
    </source>
</evidence>
<feature type="domain" description="FLYWCH-type" evidence="4">
    <location>
        <begin position="15"/>
        <end position="63"/>
    </location>
</feature>
<keyword evidence="1" id="KW-0479">Metal-binding</keyword>
<gene>
    <name evidence="5" type="ORF">OXX778_LOCUS20601</name>
</gene>
<protein>
    <recommendedName>
        <fullName evidence="4">FLYWCH-type domain-containing protein</fullName>
    </recommendedName>
</protein>
<dbReference type="Pfam" id="PF04500">
    <property type="entry name" value="FLYWCH"/>
    <property type="match status" value="1"/>
</dbReference>
<dbReference type="InterPro" id="IPR007588">
    <property type="entry name" value="Znf_FLYWCH"/>
</dbReference>
<name>A0A814NAM2_9BILA</name>
<dbReference type="EMBL" id="CAJNOC010006978">
    <property type="protein sequence ID" value="CAF1089573.1"/>
    <property type="molecule type" value="Genomic_DNA"/>
</dbReference>
<dbReference type="GO" id="GO:0008270">
    <property type="term" value="F:zinc ion binding"/>
    <property type="evidence" value="ECO:0007669"/>
    <property type="project" value="UniProtKB-KW"/>
</dbReference>
<proteinExistence type="predicted"/>
<feature type="non-terminal residue" evidence="5">
    <location>
        <position position="155"/>
    </location>
</feature>
<dbReference type="Proteomes" id="UP000663879">
    <property type="component" value="Unassembled WGS sequence"/>
</dbReference>
<reference evidence="5" key="1">
    <citation type="submission" date="2021-02" db="EMBL/GenBank/DDBJ databases">
        <authorList>
            <person name="Nowell W R."/>
        </authorList>
    </citation>
    <scope>NUCLEOTIDE SEQUENCE</scope>
    <source>
        <strain evidence="5">Ploen Becks lab</strain>
    </source>
</reference>
<keyword evidence="3" id="KW-0862">Zinc</keyword>
<evidence type="ECO:0000256" key="3">
    <source>
        <dbReference type="ARBA" id="ARBA00022833"/>
    </source>
</evidence>
<accession>A0A814NAM2</accession>
<organism evidence="5 6">
    <name type="scientific">Brachionus calyciflorus</name>
    <dbReference type="NCBI Taxonomy" id="104777"/>
    <lineage>
        <taxon>Eukaryota</taxon>
        <taxon>Metazoa</taxon>
        <taxon>Spiralia</taxon>
        <taxon>Gnathifera</taxon>
        <taxon>Rotifera</taxon>
        <taxon>Eurotatoria</taxon>
        <taxon>Monogononta</taxon>
        <taxon>Pseudotrocha</taxon>
        <taxon>Ploima</taxon>
        <taxon>Brachionidae</taxon>
        <taxon>Brachionus</taxon>
    </lineage>
</organism>
<keyword evidence="2" id="KW-0863">Zinc-finger</keyword>
<evidence type="ECO:0000256" key="2">
    <source>
        <dbReference type="ARBA" id="ARBA00022771"/>
    </source>
</evidence>
<evidence type="ECO:0000259" key="4">
    <source>
        <dbReference type="Pfam" id="PF04500"/>
    </source>
</evidence>
<dbReference type="AlphaFoldDB" id="A0A814NAM2"/>